<evidence type="ECO:0000313" key="2">
    <source>
        <dbReference type="EMBL" id="KAK4428864.1"/>
    </source>
</evidence>
<name>A0AAE1YEW3_9LAMI</name>
<dbReference type="EMBL" id="JACGWO010000004">
    <property type="protein sequence ID" value="KAK4428864.1"/>
    <property type="molecule type" value="Genomic_DNA"/>
</dbReference>
<feature type="region of interest" description="Disordered" evidence="1">
    <location>
        <begin position="48"/>
        <end position="106"/>
    </location>
</feature>
<accession>A0AAE1YEW3</accession>
<comment type="caution">
    <text evidence="2">The sequence shown here is derived from an EMBL/GenBank/DDBJ whole genome shotgun (WGS) entry which is preliminary data.</text>
</comment>
<reference evidence="2" key="1">
    <citation type="submission" date="2020-06" db="EMBL/GenBank/DDBJ databases">
        <authorList>
            <person name="Li T."/>
            <person name="Hu X."/>
            <person name="Zhang T."/>
            <person name="Song X."/>
            <person name="Zhang H."/>
            <person name="Dai N."/>
            <person name="Sheng W."/>
            <person name="Hou X."/>
            <person name="Wei L."/>
        </authorList>
    </citation>
    <scope>NUCLEOTIDE SEQUENCE</scope>
    <source>
        <strain evidence="2">3651</strain>
        <tissue evidence="2">Leaf</tissue>
    </source>
</reference>
<keyword evidence="3" id="KW-1185">Reference proteome</keyword>
<organism evidence="2 3">
    <name type="scientific">Sesamum alatum</name>
    <dbReference type="NCBI Taxonomy" id="300844"/>
    <lineage>
        <taxon>Eukaryota</taxon>
        <taxon>Viridiplantae</taxon>
        <taxon>Streptophyta</taxon>
        <taxon>Embryophyta</taxon>
        <taxon>Tracheophyta</taxon>
        <taxon>Spermatophyta</taxon>
        <taxon>Magnoliopsida</taxon>
        <taxon>eudicotyledons</taxon>
        <taxon>Gunneridae</taxon>
        <taxon>Pentapetalae</taxon>
        <taxon>asterids</taxon>
        <taxon>lamiids</taxon>
        <taxon>Lamiales</taxon>
        <taxon>Pedaliaceae</taxon>
        <taxon>Sesamum</taxon>
    </lineage>
</organism>
<dbReference type="Proteomes" id="UP001293254">
    <property type="component" value="Unassembled WGS sequence"/>
</dbReference>
<feature type="compositionally biased region" description="Low complexity" evidence="1">
    <location>
        <begin position="55"/>
        <end position="84"/>
    </location>
</feature>
<dbReference type="AlphaFoldDB" id="A0AAE1YEW3"/>
<gene>
    <name evidence="2" type="ORF">Salat_1186300</name>
</gene>
<proteinExistence type="predicted"/>
<evidence type="ECO:0000256" key="1">
    <source>
        <dbReference type="SAM" id="MobiDB-lite"/>
    </source>
</evidence>
<sequence length="142" mass="14728">MGFKPKAQVEEDLLIVAGLHPTPDTYTGPRVVTSASVMTMMNRAPVSKFLPENVPSNPLSSSSTRSASATPSDIESSGRGRSPSRTPPVVGPNSASPSPTLSGYVDVPSEMPVIEVGTSPEGDMTLTPSLQIVLLFEVGSSS</sequence>
<evidence type="ECO:0000313" key="3">
    <source>
        <dbReference type="Proteomes" id="UP001293254"/>
    </source>
</evidence>
<reference evidence="2" key="2">
    <citation type="journal article" date="2024" name="Plant">
        <title>Genomic evolution and insights into agronomic trait innovations of Sesamum species.</title>
        <authorList>
            <person name="Miao H."/>
            <person name="Wang L."/>
            <person name="Qu L."/>
            <person name="Liu H."/>
            <person name="Sun Y."/>
            <person name="Le M."/>
            <person name="Wang Q."/>
            <person name="Wei S."/>
            <person name="Zheng Y."/>
            <person name="Lin W."/>
            <person name="Duan Y."/>
            <person name="Cao H."/>
            <person name="Xiong S."/>
            <person name="Wang X."/>
            <person name="Wei L."/>
            <person name="Li C."/>
            <person name="Ma Q."/>
            <person name="Ju M."/>
            <person name="Zhao R."/>
            <person name="Li G."/>
            <person name="Mu C."/>
            <person name="Tian Q."/>
            <person name="Mei H."/>
            <person name="Zhang T."/>
            <person name="Gao T."/>
            <person name="Zhang H."/>
        </authorList>
    </citation>
    <scope>NUCLEOTIDE SEQUENCE</scope>
    <source>
        <strain evidence="2">3651</strain>
    </source>
</reference>
<protein>
    <submittedName>
        <fullName evidence="2">Uncharacterized protein</fullName>
    </submittedName>
</protein>